<dbReference type="SUPFAM" id="SSF50978">
    <property type="entry name" value="WD40 repeat-like"/>
    <property type="match status" value="1"/>
</dbReference>
<evidence type="ECO:0000313" key="2">
    <source>
        <dbReference type="EMBL" id="GFH51672.1"/>
    </source>
</evidence>
<evidence type="ECO:0000313" key="3">
    <source>
        <dbReference type="Proteomes" id="UP001054902"/>
    </source>
</evidence>
<keyword evidence="3" id="KW-1185">Reference proteome</keyword>
<evidence type="ECO:0000256" key="1">
    <source>
        <dbReference type="SAM" id="Phobius"/>
    </source>
</evidence>
<keyword evidence="1" id="KW-0812">Transmembrane</keyword>
<organism evidence="2 3">
    <name type="scientific">Chaetoceros tenuissimus</name>
    <dbReference type="NCBI Taxonomy" id="426638"/>
    <lineage>
        <taxon>Eukaryota</taxon>
        <taxon>Sar</taxon>
        <taxon>Stramenopiles</taxon>
        <taxon>Ochrophyta</taxon>
        <taxon>Bacillariophyta</taxon>
        <taxon>Coscinodiscophyceae</taxon>
        <taxon>Chaetocerotophycidae</taxon>
        <taxon>Chaetocerotales</taxon>
        <taxon>Chaetocerotaceae</taxon>
        <taxon>Chaetoceros</taxon>
    </lineage>
</organism>
<reference evidence="2 3" key="1">
    <citation type="journal article" date="2021" name="Sci. Rep.">
        <title>The genome of the diatom Chaetoceros tenuissimus carries an ancient integrated fragment of an extant virus.</title>
        <authorList>
            <person name="Hongo Y."/>
            <person name="Kimura K."/>
            <person name="Takaki Y."/>
            <person name="Yoshida Y."/>
            <person name="Baba S."/>
            <person name="Kobayashi G."/>
            <person name="Nagasaki K."/>
            <person name="Hano T."/>
            <person name="Tomaru Y."/>
        </authorList>
    </citation>
    <scope>NUCLEOTIDE SEQUENCE [LARGE SCALE GENOMIC DNA]</scope>
    <source>
        <strain evidence="2 3">NIES-3715</strain>
    </source>
</reference>
<gene>
    <name evidence="2" type="ORF">CTEN210_08148</name>
</gene>
<accession>A0AAD3CT11</accession>
<dbReference type="EMBL" id="BLLK01000045">
    <property type="protein sequence ID" value="GFH51672.1"/>
    <property type="molecule type" value="Genomic_DNA"/>
</dbReference>
<proteinExistence type="predicted"/>
<protein>
    <submittedName>
        <fullName evidence="2">Uncharacterized protein</fullName>
    </submittedName>
</protein>
<dbReference type="InterPro" id="IPR036322">
    <property type="entry name" value="WD40_repeat_dom_sf"/>
</dbReference>
<dbReference type="Proteomes" id="UP001054902">
    <property type="component" value="Unassembled WGS sequence"/>
</dbReference>
<feature type="transmembrane region" description="Helical" evidence="1">
    <location>
        <begin position="53"/>
        <end position="74"/>
    </location>
</feature>
<sequence length="647" mass="69627">MTRRTASASHEKLFKKNALGCIHAHKTNVHIWRTTRSYFRTWKSYRKLIMKSANAVLILFCYASGTICIFAENVERKLKGTKSSKNGHYEIWAADQSNSSPDAVTYGDNGSFLWIWDSNDVNVQLDGGVDAKPLPCHPDDTTGPCNLLDIFPASLEKHNGEEWSVPGEIEALSDHSNFGRLHAVVQDPYDRYVTANIFAPHGGYLGIIDVRTKEAIGLFRVTAVNSTSAPLSVHISSWTSDGSSILIANLHAKMIERINVSRNHHGEITGLTFDKSAGVYFGKGFSIKESASFFKGKNAHGNELLGGITGSYDMADTKDLTPSGTCKESGCSESSSKILGGSRPNNVPICPIMTSNDNAYITFGGGGLFVLDTTVTPMKIVAEYGNNVINGAGLCGSVSGHMVFLNSGTSASPSGSSQSTSTLYAFDDDEISTMNKSGYMQNWPMPTQVFKDGGNTRTIGNSDGVVVTDESGQHPRNATRRDSHGLAIHNDAFIHMTDRIRNVIDVFSVDSYQHVNTYDLVSVDGKSGRTGAAGACFKRSVLDDEALPLNDPAPDLVDITPDGKYLVIAFRGPLPVTVPHAAQGSCVGVGIVSLSPDGKSGKLVDVLRTTNTVDKVQNTEGRTAGGHDYIGSERSDVHYAIAIKKTL</sequence>
<name>A0AAD3CT11_9STRA</name>
<dbReference type="AlphaFoldDB" id="A0AAD3CT11"/>
<keyword evidence="1" id="KW-0472">Membrane</keyword>
<keyword evidence="1" id="KW-1133">Transmembrane helix</keyword>
<comment type="caution">
    <text evidence="2">The sequence shown here is derived from an EMBL/GenBank/DDBJ whole genome shotgun (WGS) entry which is preliminary data.</text>
</comment>